<dbReference type="GeneID" id="36511122"/>
<accession>A0A2R4WY60</accession>
<reference evidence="2 3" key="1">
    <citation type="submission" date="2018-04" db="EMBL/GenBank/DDBJ databases">
        <title>Halococcoides cellulosivorans gen. nov., sp. nov., an extremely halophilic cellulose-utilizing haloarchaeon from hypersaline lakes.</title>
        <authorList>
            <person name="Sorokin D.Y."/>
            <person name="Toshchakov S.V."/>
            <person name="Samarov N.I."/>
            <person name="Korzhenkov A."/>
            <person name="Kublanov I.V."/>
        </authorList>
    </citation>
    <scope>NUCLEOTIDE SEQUENCE [LARGE SCALE GENOMIC DNA]</scope>
    <source>
        <strain evidence="2 3">HArcel1</strain>
    </source>
</reference>
<organism evidence="2 3">
    <name type="scientific">Halococcoides cellulosivorans</name>
    <dbReference type="NCBI Taxonomy" id="1679096"/>
    <lineage>
        <taxon>Archaea</taxon>
        <taxon>Methanobacteriati</taxon>
        <taxon>Methanobacteriota</taxon>
        <taxon>Stenosarchaea group</taxon>
        <taxon>Halobacteria</taxon>
        <taxon>Halobacteriales</taxon>
        <taxon>Haloarculaceae</taxon>
        <taxon>Halococcoides</taxon>
    </lineage>
</organism>
<dbReference type="KEGG" id="harc:HARCEL1_01405"/>
<name>A0A2R4WY60_9EURY</name>
<dbReference type="InterPro" id="IPR012440">
    <property type="entry name" value="DUF1641"/>
</dbReference>
<feature type="region of interest" description="Disordered" evidence="1">
    <location>
        <begin position="1"/>
        <end position="21"/>
    </location>
</feature>
<dbReference type="Proteomes" id="UP000244727">
    <property type="component" value="Chromosome"/>
</dbReference>
<dbReference type="EMBL" id="CP028858">
    <property type="protein sequence ID" value="AWB26466.1"/>
    <property type="molecule type" value="Genomic_DNA"/>
</dbReference>
<gene>
    <name evidence="2" type="ORF">HARCEL1_01405</name>
</gene>
<dbReference type="Pfam" id="PF07849">
    <property type="entry name" value="DUF1641"/>
    <property type="match status" value="1"/>
</dbReference>
<sequence>MSDESPTENSEADTTATGDGAALEAVLADSDVDPEAVARLLERTDDVHAVLDLVAVATAALDDESIRTLSETGATLGGLANRATDDGAVRVLDSGLVALGEAGASDPEPAGLLDTLRALRDPDVRKGLGTLLAMAKAFGRELRERQD</sequence>
<keyword evidence="3" id="KW-1185">Reference proteome</keyword>
<dbReference type="AlphaFoldDB" id="A0A2R4WY60"/>
<dbReference type="RefSeq" id="WP_108380835.1">
    <property type="nucleotide sequence ID" value="NZ_CP028858.1"/>
</dbReference>
<evidence type="ECO:0000313" key="3">
    <source>
        <dbReference type="Proteomes" id="UP000244727"/>
    </source>
</evidence>
<protein>
    <recommendedName>
        <fullName evidence="4">DUF1641 domain-containing protein</fullName>
    </recommendedName>
</protein>
<evidence type="ECO:0000313" key="2">
    <source>
        <dbReference type="EMBL" id="AWB26466.1"/>
    </source>
</evidence>
<proteinExistence type="predicted"/>
<evidence type="ECO:0008006" key="4">
    <source>
        <dbReference type="Google" id="ProtNLM"/>
    </source>
</evidence>
<evidence type="ECO:0000256" key="1">
    <source>
        <dbReference type="SAM" id="MobiDB-lite"/>
    </source>
</evidence>
<feature type="compositionally biased region" description="Low complexity" evidence="1">
    <location>
        <begin position="12"/>
        <end position="21"/>
    </location>
</feature>